<name>A0A2Z6QBC4_9GLOM</name>
<evidence type="ECO:0000313" key="2">
    <source>
        <dbReference type="Proteomes" id="UP000247702"/>
    </source>
</evidence>
<gene>
    <name evidence="1" type="ORF">RclHR1_13250001</name>
</gene>
<sequence>MKNSNLKQTEIFQRFRTPIQSVLGISKVQNSNLKQTGSKTPIRSRLDPELHFKVNWDILKFRKPVFLTPVSKSADEFLEEILKLELKWNQTELFGALLQSFSDAYWMRYGILKLIFSFDFLGLQLSNTTGLNFEASERNFKGSRFPEYLIYGISEVCV</sequence>
<evidence type="ECO:0000313" key="1">
    <source>
        <dbReference type="EMBL" id="GBB86815.1"/>
    </source>
</evidence>
<dbReference type="Proteomes" id="UP000247702">
    <property type="component" value="Unassembled WGS sequence"/>
</dbReference>
<proteinExistence type="predicted"/>
<organism evidence="1 2">
    <name type="scientific">Rhizophagus clarus</name>
    <dbReference type="NCBI Taxonomy" id="94130"/>
    <lineage>
        <taxon>Eukaryota</taxon>
        <taxon>Fungi</taxon>
        <taxon>Fungi incertae sedis</taxon>
        <taxon>Mucoromycota</taxon>
        <taxon>Glomeromycotina</taxon>
        <taxon>Glomeromycetes</taxon>
        <taxon>Glomerales</taxon>
        <taxon>Glomeraceae</taxon>
        <taxon>Rhizophagus</taxon>
    </lineage>
</organism>
<protein>
    <submittedName>
        <fullName evidence="1">Uncharacterized protein</fullName>
    </submittedName>
</protein>
<keyword evidence="2" id="KW-1185">Reference proteome</keyword>
<reference evidence="1 2" key="1">
    <citation type="submission" date="2017-11" db="EMBL/GenBank/DDBJ databases">
        <title>The genome of Rhizophagus clarus HR1 reveals common genetic basis of auxotrophy among arbuscular mycorrhizal fungi.</title>
        <authorList>
            <person name="Kobayashi Y."/>
        </authorList>
    </citation>
    <scope>NUCLEOTIDE SEQUENCE [LARGE SCALE GENOMIC DNA]</scope>
    <source>
        <strain evidence="1 2">HR1</strain>
    </source>
</reference>
<accession>A0A2Z6QBC4</accession>
<dbReference type="AlphaFoldDB" id="A0A2Z6QBC4"/>
<dbReference type="EMBL" id="BEXD01000364">
    <property type="protein sequence ID" value="GBB86815.1"/>
    <property type="molecule type" value="Genomic_DNA"/>
</dbReference>
<comment type="caution">
    <text evidence="1">The sequence shown here is derived from an EMBL/GenBank/DDBJ whole genome shotgun (WGS) entry which is preliminary data.</text>
</comment>